<dbReference type="PANTHER" id="PTHR30451:SF21">
    <property type="entry name" value="FIMBRIAL USHER DOMAIN-CONTAINING PROTEIN YDET-RELATED"/>
    <property type="match status" value="1"/>
</dbReference>
<dbReference type="PANTHER" id="PTHR30451">
    <property type="entry name" value="OUTER MEMBRANE USHER PROTEIN"/>
    <property type="match status" value="1"/>
</dbReference>
<accession>A0A248KFY1</accession>
<protein>
    <recommendedName>
        <fullName evidence="3">PapC-like C-terminal domain-containing protein</fullName>
    </recommendedName>
</protein>
<dbReference type="Proteomes" id="UP000197098">
    <property type="component" value="Chromosome"/>
</dbReference>
<dbReference type="GO" id="GO:0009279">
    <property type="term" value="C:cell outer membrane"/>
    <property type="evidence" value="ECO:0007669"/>
    <property type="project" value="TreeGrafter"/>
</dbReference>
<reference evidence="1 2" key="1">
    <citation type="submission" date="2017-06" db="EMBL/GenBank/DDBJ databases">
        <title>Origin of plasmid-mediated fosfomycin resistance gene fosA3.</title>
        <authorList>
            <person name="Ito R."/>
            <person name="Pacey M.P."/>
            <person name="Doi Y."/>
        </authorList>
    </citation>
    <scope>NUCLEOTIDE SEQUENCE [LARGE SCALE GENOMIC DNA]</scope>
    <source>
        <strain evidence="1 2">YDC799</strain>
    </source>
</reference>
<sequence>MPTANGQSAGQRNPAVGRTATLYVSGSQQTYWGTHNADEQFQAGLNMAVDDINWTLSYSLTKNAWQDARDQMLAVNVNIPFSHWLRSDSKSVWRHASASYSMSNDLNGRMSNLAGLYGTLLEDNNLSYNVQTGYASGGEGSSGSTGYAALNYRGGYGNANVGYSRSDGIKQLYYGMSGGVLAHANGVTLSQPLNDTVVLVSAPGRKGQKWKIRPGYAPTGAATPCCPTPLNTGKTVWRWTPTRWRITSIWTMR</sequence>
<dbReference type="InterPro" id="IPR000015">
    <property type="entry name" value="Fimb_usher"/>
</dbReference>
<dbReference type="GO" id="GO:0015473">
    <property type="term" value="F:fimbrial usher porin activity"/>
    <property type="evidence" value="ECO:0007669"/>
    <property type="project" value="InterPro"/>
</dbReference>
<dbReference type="AlphaFoldDB" id="A0A248KFY1"/>
<evidence type="ECO:0008006" key="3">
    <source>
        <dbReference type="Google" id="ProtNLM"/>
    </source>
</evidence>
<evidence type="ECO:0000313" key="1">
    <source>
        <dbReference type="EMBL" id="ASG62753.1"/>
    </source>
</evidence>
<dbReference type="Pfam" id="PF00577">
    <property type="entry name" value="Usher"/>
    <property type="match status" value="1"/>
</dbReference>
<proteinExistence type="predicted"/>
<evidence type="ECO:0000313" key="2">
    <source>
        <dbReference type="Proteomes" id="UP000197098"/>
    </source>
</evidence>
<dbReference type="GO" id="GO:0009297">
    <property type="term" value="P:pilus assembly"/>
    <property type="evidence" value="ECO:0007669"/>
    <property type="project" value="InterPro"/>
</dbReference>
<name>A0A248KFY1_9ENTR</name>
<dbReference type="EMBL" id="CP022114">
    <property type="protein sequence ID" value="ASG62753.1"/>
    <property type="molecule type" value="Genomic_DNA"/>
</dbReference>
<organism evidence="1 2">
    <name type="scientific">Kluyvera genomosp. 3</name>
    <dbReference type="NCBI Taxonomy" id="2774055"/>
    <lineage>
        <taxon>Bacteria</taxon>
        <taxon>Pseudomonadati</taxon>
        <taxon>Pseudomonadota</taxon>
        <taxon>Gammaproteobacteria</taxon>
        <taxon>Enterobacterales</taxon>
        <taxon>Enterobacteriaceae</taxon>
        <taxon>Kluyvera</taxon>
    </lineage>
</organism>
<gene>
    <name evidence="1" type="ORF">CEW81_03925</name>
</gene>